<reference evidence="2 3" key="1">
    <citation type="submission" date="2019-06" db="EMBL/GenBank/DDBJ databases">
        <title>Tsukamurella conjunctivitidis sp. nov., Tsukamurella assacharolytica sp. nov. and Tsukamurella sputae sp. nov. isolated from patients with conjunctivitis, bacteraemia (lymphoma) and respiratory infection (sputum) in Hong Kong.</title>
        <authorList>
            <person name="Teng J.L.L."/>
            <person name="Lee H.H."/>
            <person name="Fong J.Y.H."/>
            <person name="Fok K.M.N."/>
            <person name="Lau S.K.P."/>
            <person name="Woo P.C.Y."/>
        </authorList>
    </citation>
    <scope>NUCLEOTIDE SEQUENCE [LARGE SCALE GENOMIC DNA]</scope>
    <source>
        <strain evidence="2 3">HKU71</strain>
    </source>
</reference>
<dbReference type="RefSeq" id="WP_146560016.1">
    <property type="nucleotide sequence ID" value="NZ_VIGW01000002.1"/>
</dbReference>
<keyword evidence="3" id="KW-1185">Reference proteome</keyword>
<organism evidence="2 3">
    <name type="scientific">Tsukamurella asaccharolytica</name>
    <dbReference type="NCBI Taxonomy" id="2592067"/>
    <lineage>
        <taxon>Bacteria</taxon>
        <taxon>Bacillati</taxon>
        <taxon>Actinomycetota</taxon>
        <taxon>Actinomycetes</taxon>
        <taxon>Mycobacteriales</taxon>
        <taxon>Tsukamurellaceae</taxon>
        <taxon>Tsukamurella</taxon>
    </lineage>
</organism>
<keyword evidence="1" id="KW-1133">Transmembrane helix</keyword>
<dbReference type="AlphaFoldDB" id="A0A5C5RCI5"/>
<feature type="transmembrane region" description="Helical" evidence="1">
    <location>
        <begin position="6"/>
        <end position="30"/>
    </location>
</feature>
<keyword evidence="1" id="KW-0812">Transmembrane</keyword>
<comment type="caution">
    <text evidence="2">The sequence shown here is derived from an EMBL/GenBank/DDBJ whole genome shotgun (WGS) entry which is preliminary data.</text>
</comment>
<proteinExistence type="predicted"/>
<protein>
    <submittedName>
        <fullName evidence="2">Uncharacterized protein</fullName>
    </submittedName>
</protein>
<name>A0A5C5RCI5_9ACTN</name>
<evidence type="ECO:0000313" key="3">
    <source>
        <dbReference type="Proteomes" id="UP000317291"/>
    </source>
</evidence>
<keyword evidence="1" id="KW-0472">Membrane</keyword>
<dbReference type="Proteomes" id="UP000317291">
    <property type="component" value="Unassembled WGS sequence"/>
</dbReference>
<evidence type="ECO:0000313" key="2">
    <source>
        <dbReference type="EMBL" id="TWS20797.1"/>
    </source>
</evidence>
<dbReference type="EMBL" id="VIGW01000002">
    <property type="protein sequence ID" value="TWS20797.1"/>
    <property type="molecule type" value="Genomic_DNA"/>
</dbReference>
<gene>
    <name evidence="2" type="ORF">FK529_05600</name>
</gene>
<sequence length="196" mass="20082">MFDQITIPQVITWIALTVAIAACAGTVHYARRAEAAARRAQAAAEHAQRFNKWAHIHTVRADQAAASTLSAALRAESAAARIPAWGFGAGSGGAGAPSGFGGGTPSPMGEPGRGGGAVTNRIEFGGPVTQEAVNEAIRRGQSARRTALRDPFFAKASEAARANTVIAKGRDSVDRLLAGEGHDAVGTADDAAEADR</sequence>
<evidence type="ECO:0000256" key="1">
    <source>
        <dbReference type="SAM" id="Phobius"/>
    </source>
</evidence>
<accession>A0A5C5RCI5</accession>